<dbReference type="eggNOG" id="ENOG5030AY2">
    <property type="taxonomic scope" value="Bacteria"/>
</dbReference>
<dbReference type="RefSeq" id="WP_035167849.1">
    <property type="nucleotide sequence ID" value="NZ_CP018906.1"/>
</dbReference>
<feature type="domain" description="Putative zinc-ribbon" evidence="1">
    <location>
        <begin position="9"/>
        <end position="30"/>
    </location>
</feature>
<proteinExistence type="predicted"/>
<keyword evidence="3" id="KW-1185">Reference proteome</keyword>
<dbReference type="OrthoDB" id="2293175at2"/>
<dbReference type="Proteomes" id="UP000030361">
    <property type="component" value="Chromosome"/>
</dbReference>
<dbReference type="AlphaFoldDB" id="A0A1S6QIG9"/>
<evidence type="ECO:0000259" key="1">
    <source>
        <dbReference type="Pfam" id="PF13248"/>
    </source>
</evidence>
<gene>
    <name evidence="2" type="ORF">PL11_005370</name>
</gene>
<reference evidence="2 3" key="1">
    <citation type="journal article" date="2015" name="Genome Announc.">
        <title>Genome Sequence of Lactobacillus curieae CCTCC M 2011381T, a Novel Producer of Gamma-aminobutyric Acid.</title>
        <authorList>
            <person name="Wang Y."/>
            <person name="Wang Y."/>
            <person name="Lang C."/>
            <person name="Wei D."/>
            <person name="Xu P."/>
            <person name="Xie J."/>
        </authorList>
    </citation>
    <scope>NUCLEOTIDE SEQUENCE [LARGE SCALE GENOMIC DNA]</scope>
    <source>
        <strain evidence="2 3">CCTCC M 2011381</strain>
    </source>
</reference>
<dbReference type="EMBL" id="CP018906">
    <property type="protein sequence ID" value="AQW21400.1"/>
    <property type="molecule type" value="Genomic_DNA"/>
</dbReference>
<accession>A0A1S6QIG9</accession>
<organism evidence="2 3">
    <name type="scientific">Lentilactobacillus curieae</name>
    <dbReference type="NCBI Taxonomy" id="1138822"/>
    <lineage>
        <taxon>Bacteria</taxon>
        <taxon>Bacillati</taxon>
        <taxon>Bacillota</taxon>
        <taxon>Bacilli</taxon>
        <taxon>Lactobacillales</taxon>
        <taxon>Lactobacillaceae</taxon>
        <taxon>Lentilactobacillus</taxon>
    </lineage>
</organism>
<protein>
    <recommendedName>
        <fullName evidence="1">Putative zinc-ribbon domain-containing protein</fullName>
    </recommendedName>
</protein>
<dbReference type="Pfam" id="PF13248">
    <property type="entry name" value="Zn_ribbon_3"/>
    <property type="match status" value="1"/>
</dbReference>
<evidence type="ECO:0000313" key="3">
    <source>
        <dbReference type="Proteomes" id="UP000030361"/>
    </source>
</evidence>
<dbReference type="KEGG" id="lcu:PL11_005370"/>
<evidence type="ECO:0000313" key="2">
    <source>
        <dbReference type="EMBL" id="AQW21400.1"/>
    </source>
</evidence>
<dbReference type="InterPro" id="IPR059113">
    <property type="entry name" value="Znf_ribbon"/>
</dbReference>
<name>A0A1S6QIG9_9LACO</name>
<sequence>MENEPKAFCPYCGFKLDKDYEICPNCGKRLKSETSGMNRLMMNPYAEGMKRYKKESSKPSWWERLFKSKK</sequence>